<organism evidence="5">
    <name type="scientific">Trypanosoma congolense (strain IL3000)</name>
    <dbReference type="NCBI Taxonomy" id="1068625"/>
    <lineage>
        <taxon>Eukaryota</taxon>
        <taxon>Discoba</taxon>
        <taxon>Euglenozoa</taxon>
        <taxon>Kinetoplastea</taxon>
        <taxon>Metakinetoplastina</taxon>
        <taxon>Trypanosomatida</taxon>
        <taxon>Trypanosomatidae</taxon>
        <taxon>Trypanosoma</taxon>
        <taxon>Nannomonas</taxon>
    </lineage>
</organism>
<protein>
    <submittedName>
        <fullName evidence="5">Putative ABC transporter</fullName>
    </submittedName>
</protein>
<dbReference type="PROSITE" id="PS50893">
    <property type="entry name" value="ABC_TRANSPORTER_2"/>
    <property type="match status" value="1"/>
</dbReference>
<keyword evidence="3" id="KW-0472">Membrane</keyword>
<feature type="domain" description="ABC transporter" evidence="4">
    <location>
        <begin position="739"/>
        <end position="985"/>
    </location>
</feature>
<dbReference type="GO" id="GO:0016887">
    <property type="term" value="F:ATP hydrolysis activity"/>
    <property type="evidence" value="ECO:0007669"/>
    <property type="project" value="InterPro"/>
</dbReference>
<dbReference type="PANTHER" id="PTHR43394">
    <property type="entry name" value="ATP-DEPENDENT PERMEASE MDL1, MITOCHONDRIAL"/>
    <property type="match status" value="1"/>
</dbReference>
<dbReference type="GO" id="GO:0005743">
    <property type="term" value="C:mitochondrial inner membrane"/>
    <property type="evidence" value="ECO:0007669"/>
    <property type="project" value="TreeGrafter"/>
</dbReference>
<dbReference type="VEuPathDB" id="TriTrypDB:TcIL3000_7_4990"/>
<dbReference type="EMBL" id="HE575320">
    <property type="protein sequence ID" value="CCC91685.1"/>
    <property type="molecule type" value="Genomic_DNA"/>
</dbReference>
<accession>G0UQM4</accession>
<dbReference type="GO" id="GO:0005524">
    <property type="term" value="F:ATP binding"/>
    <property type="evidence" value="ECO:0007669"/>
    <property type="project" value="UniProtKB-KW"/>
</dbReference>
<evidence type="ECO:0000259" key="4">
    <source>
        <dbReference type="PROSITE" id="PS50893"/>
    </source>
</evidence>
<dbReference type="SMART" id="SM00382">
    <property type="entry name" value="AAA"/>
    <property type="match status" value="1"/>
</dbReference>
<feature type="transmembrane region" description="Helical" evidence="3">
    <location>
        <begin position="6"/>
        <end position="28"/>
    </location>
</feature>
<dbReference type="PANTHER" id="PTHR43394:SF1">
    <property type="entry name" value="ATP-BINDING CASSETTE SUB-FAMILY B MEMBER 10, MITOCHONDRIAL"/>
    <property type="match status" value="1"/>
</dbReference>
<evidence type="ECO:0000256" key="1">
    <source>
        <dbReference type="ARBA" id="ARBA00022741"/>
    </source>
</evidence>
<proteinExistence type="predicted"/>
<reference evidence="5" key="1">
    <citation type="journal article" date="2012" name="Proc. Natl. Acad. Sci. U.S.A.">
        <title>Antigenic diversity is generated by distinct evolutionary mechanisms in African trypanosome species.</title>
        <authorList>
            <person name="Jackson A.P."/>
            <person name="Berry A."/>
            <person name="Aslett M."/>
            <person name="Allison H.C."/>
            <person name="Burton P."/>
            <person name="Vavrova-Anderson J."/>
            <person name="Brown R."/>
            <person name="Browne H."/>
            <person name="Corton N."/>
            <person name="Hauser H."/>
            <person name="Gamble J."/>
            <person name="Gilderthorp R."/>
            <person name="Marcello L."/>
            <person name="McQuillan J."/>
            <person name="Otto T.D."/>
            <person name="Quail M.A."/>
            <person name="Sanders M.J."/>
            <person name="van Tonder A."/>
            <person name="Ginger M.L."/>
            <person name="Field M.C."/>
            <person name="Barry J.D."/>
            <person name="Hertz-Fowler C."/>
            <person name="Berriman M."/>
        </authorList>
    </citation>
    <scope>NUCLEOTIDE SEQUENCE</scope>
    <source>
        <strain evidence="5">IL3000</strain>
    </source>
</reference>
<dbReference type="InterPro" id="IPR003593">
    <property type="entry name" value="AAA+_ATPase"/>
</dbReference>
<keyword evidence="1" id="KW-0547">Nucleotide-binding</keyword>
<dbReference type="AlphaFoldDB" id="G0UQM4"/>
<keyword evidence="2" id="KW-0067">ATP-binding</keyword>
<dbReference type="SUPFAM" id="SSF52540">
    <property type="entry name" value="P-loop containing nucleoside triphosphate hydrolases"/>
    <property type="match status" value="1"/>
</dbReference>
<keyword evidence="3" id="KW-0812">Transmembrane</keyword>
<evidence type="ECO:0000256" key="2">
    <source>
        <dbReference type="ARBA" id="ARBA00022840"/>
    </source>
</evidence>
<evidence type="ECO:0000313" key="5">
    <source>
        <dbReference type="EMBL" id="CCC91685.1"/>
    </source>
</evidence>
<gene>
    <name evidence="5" type="ORF">TCIL3000_7_4990</name>
</gene>
<name>G0UQM4_TRYCI</name>
<evidence type="ECO:0000256" key="3">
    <source>
        <dbReference type="SAM" id="Phobius"/>
    </source>
</evidence>
<dbReference type="InterPro" id="IPR003439">
    <property type="entry name" value="ABC_transporter-like_ATP-bd"/>
</dbReference>
<dbReference type="InterPro" id="IPR039421">
    <property type="entry name" value="Type_1_exporter"/>
</dbReference>
<sequence length="995" mass="109877">MRLNASLYAVALMPLGISVCIAGAVQFARALLRRRVRPAVLLCCEQRAYEILDIFSMSALSVDECATADYGCEGESFVFVLMNSNGGGPLPVRTLVFDHYGLNLPLVFDVFCGLLTNIHPDCLLVCDCWNCLMVLIGYNLKTLLKETGDNAFLLSEAKAEEVLTLCTLLRGKYSIFHYPLLDQYGVQVEEFPEATFQRTAAMYNSKRSLRHSVASFLELVRDSCSIPRIMCLAAISFLTPDMVLRSFIGLHMFINWRPIYAAEIGKTLGGNSPTQASPLQFIREQVAGTPGRLVLMAIISTMSYELLYCAHNLASRYLFADVIRSLYTDAYIALATADYDASDEWALPSRVSQALWQASNSVMNELQNRMHSLFDALRVCRTTVRFPMVALATWLGSQWSSFAYFISESFYMECQYAKSQFASAAGVISASCANTCDNGLEFPELLPTGGRMPLPSPLSLLKKGGGKGMHSPFFQRGSLVDGVERRAAHYGLTLLSVINLESGNSPCYTSDCLLQHVMWPAGDSLFTNYLLGSLKTVGWRGPSASLGIQRLGWLSRVIEELSATKCISSNSLHLRYRRDCISGFALLRLGGLDLTAAAVISSPTTLSSRNDWREKCVRDILHGFFQTADAVPSLLTAVAALSVSPAFFKQPLLDQAEYMSQLQSMQNCFPLTHTSIGSFYEESGMSEAQVDEANFRRILASGGSSLGSYQVLQGVQVVQHSIDRPMLSSFYPLDAPWSVEFRDVSFRYSERHPYVLRHVSFFVDRGQFFGITGYSGAGKTTILRLLNRTYAPTKGDIFINGVSVGKYPARMLRRGIANVWQEENGMRLFEGLSIATNVALGNLGASTENNVISALSASQSLSFVQNRSLGIHTPLRTDELSGGEVERLCIARAFMKYHSNAGLCTFDEPTSAVDAVTEEMIYNSLQLRGKESKIRTSTIIVAAHRLATLRDADKIIVLNEGSVAECGTWVELRRKGTQSYFSKMLDSQLVLFSMT</sequence>
<dbReference type="Gene3D" id="3.40.50.300">
    <property type="entry name" value="P-loop containing nucleotide triphosphate hydrolases"/>
    <property type="match status" value="1"/>
</dbReference>
<dbReference type="GO" id="GO:0015421">
    <property type="term" value="F:ABC-type oligopeptide transporter activity"/>
    <property type="evidence" value="ECO:0007669"/>
    <property type="project" value="TreeGrafter"/>
</dbReference>
<dbReference type="GO" id="GO:0090374">
    <property type="term" value="P:oligopeptide export from mitochondrion"/>
    <property type="evidence" value="ECO:0007669"/>
    <property type="project" value="TreeGrafter"/>
</dbReference>
<dbReference type="Pfam" id="PF00005">
    <property type="entry name" value="ABC_tran"/>
    <property type="match status" value="1"/>
</dbReference>
<dbReference type="InterPro" id="IPR027417">
    <property type="entry name" value="P-loop_NTPase"/>
</dbReference>
<keyword evidence="3" id="KW-1133">Transmembrane helix</keyword>